<gene>
    <name evidence="2" type="ORF">BECKLFY1418C_GA0070996_107520</name>
</gene>
<name>A0A450WUA1_9GAMM</name>
<organism evidence="2">
    <name type="scientific">Candidatus Kentrum sp. LFY</name>
    <dbReference type="NCBI Taxonomy" id="2126342"/>
    <lineage>
        <taxon>Bacteria</taxon>
        <taxon>Pseudomonadati</taxon>
        <taxon>Pseudomonadota</taxon>
        <taxon>Gammaproteobacteria</taxon>
        <taxon>Candidatus Kentrum</taxon>
    </lineage>
</organism>
<accession>A0A450WUA1</accession>
<feature type="region of interest" description="Disordered" evidence="1">
    <location>
        <begin position="1"/>
        <end position="33"/>
    </location>
</feature>
<protein>
    <submittedName>
        <fullName evidence="2">Uncharacterized protein</fullName>
    </submittedName>
</protein>
<dbReference type="EMBL" id="CAADFN010000075">
    <property type="protein sequence ID" value="VFK20589.1"/>
    <property type="molecule type" value="Genomic_DNA"/>
</dbReference>
<dbReference type="AlphaFoldDB" id="A0A450WUA1"/>
<evidence type="ECO:0000313" key="2">
    <source>
        <dbReference type="EMBL" id="VFK20589.1"/>
    </source>
</evidence>
<sequence>MNDTSPSLLGFDHAGDRIGILPSEEPFPGRKLRLPKPRAFPGWSLGSGKTEEWARRRRDFSIPRFPLQSTAKIPLLGSPSPALFTAMTRNSNRLPLGCPDTVVSNPMAIPASTQVSESPSRRCTL</sequence>
<evidence type="ECO:0000256" key="1">
    <source>
        <dbReference type="SAM" id="MobiDB-lite"/>
    </source>
</evidence>
<reference evidence="2" key="1">
    <citation type="submission" date="2019-02" db="EMBL/GenBank/DDBJ databases">
        <authorList>
            <person name="Gruber-Vodicka R. H."/>
            <person name="Seah K. B. B."/>
        </authorList>
    </citation>
    <scope>NUCLEOTIDE SEQUENCE</scope>
    <source>
        <strain evidence="2">BECK_BY7</strain>
    </source>
</reference>
<proteinExistence type="predicted"/>